<sequence length="294" mass="32180">MPHATMSDGVKLFYEETGRGFPILFIHEFAGDHSSWEPQVRAMSRQYRCITYNARGYPPSDVPEDTGRYSQDRAVADAHDLLHALGIAQAHIVGLSMGGFCTVHFGMRHPGLARSLVVAGCGHGAEIERQPQFRADANATADKLLALGMAEGARGYALSPTRVQYQNKDARGWQEFAHNLAGHSAIGSANTLKGVQAGRPSIYEFEADLRQLTVPTLIATGDEDEPTLLPGVFLKRCIPTSGLWIAPKTGHAINLEEPDLFNQAVLRFFHQVESGTWGARDPRSLSARMTADER</sequence>
<dbReference type="InterPro" id="IPR050266">
    <property type="entry name" value="AB_hydrolase_sf"/>
</dbReference>
<dbReference type="AlphaFoldDB" id="A0A3N1LJX8"/>
<reference evidence="3 4" key="1">
    <citation type="submission" date="2018-11" db="EMBL/GenBank/DDBJ databases">
        <title>Genomic Encyclopedia of Type Strains, Phase IV (KMG-IV): sequencing the most valuable type-strain genomes for metagenomic binning, comparative biology and taxonomic classification.</title>
        <authorList>
            <person name="Goeker M."/>
        </authorList>
    </citation>
    <scope>NUCLEOTIDE SEQUENCE [LARGE SCALE GENOMIC DNA]</scope>
    <source>
        <strain evidence="3 4">DSM 5900</strain>
    </source>
</reference>
<gene>
    <name evidence="3" type="ORF">EDC65_3041</name>
</gene>
<proteinExistence type="predicted"/>
<organism evidence="3 4">
    <name type="scientific">Stella humosa</name>
    <dbReference type="NCBI Taxonomy" id="94"/>
    <lineage>
        <taxon>Bacteria</taxon>
        <taxon>Pseudomonadati</taxon>
        <taxon>Pseudomonadota</taxon>
        <taxon>Alphaproteobacteria</taxon>
        <taxon>Rhodospirillales</taxon>
        <taxon>Stellaceae</taxon>
        <taxon>Stella</taxon>
    </lineage>
</organism>
<keyword evidence="4" id="KW-1185">Reference proteome</keyword>
<dbReference type="InterPro" id="IPR000073">
    <property type="entry name" value="AB_hydrolase_1"/>
</dbReference>
<dbReference type="GO" id="GO:0016787">
    <property type="term" value="F:hydrolase activity"/>
    <property type="evidence" value="ECO:0007669"/>
    <property type="project" value="UniProtKB-KW"/>
</dbReference>
<dbReference type="Pfam" id="PF00561">
    <property type="entry name" value="Abhydrolase_1"/>
    <property type="match status" value="1"/>
</dbReference>
<dbReference type="PANTHER" id="PTHR43798:SF31">
    <property type="entry name" value="AB HYDROLASE SUPERFAMILY PROTEIN YCLE"/>
    <property type="match status" value="1"/>
</dbReference>
<name>A0A3N1LJX8_9PROT</name>
<comment type="caution">
    <text evidence="3">The sequence shown here is derived from an EMBL/GenBank/DDBJ whole genome shotgun (WGS) entry which is preliminary data.</text>
</comment>
<dbReference type="OrthoDB" id="9804723at2"/>
<evidence type="ECO:0000256" key="1">
    <source>
        <dbReference type="ARBA" id="ARBA00022801"/>
    </source>
</evidence>
<dbReference type="GO" id="GO:0016020">
    <property type="term" value="C:membrane"/>
    <property type="evidence" value="ECO:0007669"/>
    <property type="project" value="TreeGrafter"/>
</dbReference>
<keyword evidence="1" id="KW-0378">Hydrolase</keyword>
<dbReference type="RefSeq" id="WP_123691369.1">
    <property type="nucleotide sequence ID" value="NZ_AP019700.1"/>
</dbReference>
<accession>A0A3N1LJX8</accession>
<evidence type="ECO:0000313" key="4">
    <source>
        <dbReference type="Proteomes" id="UP000278222"/>
    </source>
</evidence>
<dbReference type="PRINTS" id="PR00111">
    <property type="entry name" value="ABHYDROLASE"/>
</dbReference>
<evidence type="ECO:0000259" key="2">
    <source>
        <dbReference type="Pfam" id="PF00561"/>
    </source>
</evidence>
<dbReference type="PANTHER" id="PTHR43798">
    <property type="entry name" value="MONOACYLGLYCEROL LIPASE"/>
    <property type="match status" value="1"/>
</dbReference>
<dbReference type="EMBL" id="RJKX01000014">
    <property type="protein sequence ID" value="ROP91178.1"/>
    <property type="molecule type" value="Genomic_DNA"/>
</dbReference>
<dbReference type="SUPFAM" id="SSF53474">
    <property type="entry name" value="alpha/beta-Hydrolases"/>
    <property type="match status" value="1"/>
</dbReference>
<evidence type="ECO:0000313" key="3">
    <source>
        <dbReference type="EMBL" id="ROP91178.1"/>
    </source>
</evidence>
<dbReference type="InterPro" id="IPR029058">
    <property type="entry name" value="AB_hydrolase_fold"/>
</dbReference>
<dbReference type="Proteomes" id="UP000278222">
    <property type="component" value="Unassembled WGS sequence"/>
</dbReference>
<feature type="domain" description="AB hydrolase-1" evidence="2">
    <location>
        <begin position="22"/>
        <end position="134"/>
    </location>
</feature>
<protein>
    <submittedName>
        <fullName evidence="3">2-succinyl-6-hydroxy-2, 4-cyclohexadiene-1-carboxylate synthase</fullName>
    </submittedName>
</protein>
<dbReference type="Gene3D" id="3.40.50.1820">
    <property type="entry name" value="alpha/beta hydrolase"/>
    <property type="match status" value="1"/>
</dbReference>